<evidence type="ECO:0000313" key="10">
    <source>
        <dbReference type="EMBL" id="AKL98141.1"/>
    </source>
</evidence>
<dbReference type="PANTHER" id="PTHR31689">
    <property type="entry name" value="DIAMINOPIMELATE EPIMERASE, CHLOROPLASTIC"/>
    <property type="match status" value="1"/>
</dbReference>
<dbReference type="UniPathway" id="UPA00034">
    <property type="reaction ID" value="UER00025"/>
</dbReference>
<comment type="subcellular location">
    <subcellularLocation>
        <location evidence="8">Cytoplasm</location>
    </subcellularLocation>
</comment>
<organism evidence="10 11">
    <name type="scientific">Endomicrobium proavitum</name>
    <dbReference type="NCBI Taxonomy" id="1408281"/>
    <lineage>
        <taxon>Bacteria</taxon>
        <taxon>Pseudomonadati</taxon>
        <taxon>Elusimicrobiota</taxon>
        <taxon>Endomicrobiia</taxon>
        <taxon>Endomicrobiales</taxon>
        <taxon>Endomicrobiaceae</taxon>
        <taxon>Endomicrobium</taxon>
    </lineage>
</organism>
<feature type="binding site" evidence="8">
    <location>
        <position position="13"/>
    </location>
    <ligand>
        <name>substrate</name>
    </ligand>
</feature>
<feature type="active site" description="Proton acceptor" evidence="8">
    <location>
        <position position="209"/>
    </location>
</feature>
<evidence type="ECO:0000256" key="3">
    <source>
        <dbReference type="ARBA" id="ARBA00013080"/>
    </source>
</evidence>
<feature type="binding site" evidence="8">
    <location>
        <begin position="210"/>
        <end position="211"/>
    </location>
    <ligand>
        <name>substrate</name>
    </ligand>
</feature>
<comment type="catalytic activity">
    <reaction evidence="7 8">
        <text>(2S,6S)-2,6-diaminopimelate = meso-2,6-diaminopimelate</text>
        <dbReference type="Rhea" id="RHEA:15393"/>
        <dbReference type="ChEBI" id="CHEBI:57609"/>
        <dbReference type="ChEBI" id="CHEBI:57791"/>
        <dbReference type="EC" id="5.1.1.7"/>
    </reaction>
</comment>
<dbReference type="Pfam" id="PF01678">
    <property type="entry name" value="DAP_epimerase"/>
    <property type="match status" value="2"/>
</dbReference>
<keyword evidence="11" id="KW-1185">Reference proteome</keyword>
<dbReference type="GO" id="GO:0005829">
    <property type="term" value="C:cytosol"/>
    <property type="evidence" value="ECO:0007669"/>
    <property type="project" value="TreeGrafter"/>
</dbReference>
<name>A0A0G3WHM1_9BACT</name>
<feature type="binding site" evidence="8">
    <location>
        <position position="181"/>
    </location>
    <ligand>
        <name>substrate</name>
    </ligand>
</feature>
<dbReference type="Proteomes" id="UP000035337">
    <property type="component" value="Chromosome"/>
</dbReference>
<dbReference type="PANTHER" id="PTHR31689:SF0">
    <property type="entry name" value="DIAMINOPIMELATE EPIMERASE"/>
    <property type="match status" value="1"/>
</dbReference>
<protein>
    <recommendedName>
        <fullName evidence="3 8">Diaminopimelate epimerase</fullName>
        <shortName evidence="8">DAP epimerase</shortName>
        <ecNumber evidence="3 8">5.1.1.7</ecNumber>
    </recommendedName>
    <alternativeName>
        <fullName evidence="8">PLP-independent amino acid racemase</fullName>
    </alternativeName>
</protein>
<gene>
    <name evidence="8 10" type="primary">dapF</name>
    <name evidence="10" type="ORF">Epro_0762</name>
</gene>
<dbReference type="InterPro" id="IPR018510">
    <property type="entry name" value="DAP_epimerase_AS"/>
</dbReference>
<feature type="site" description="Could be important to modulate the pK values of the two catalytic cysteine residues" evidence="8">
    <location>
        <position position="149"/>
    </location>
</feature>
<keyword evidence="8" id="KW-0963">Cytoplasm</keyword>
<dbReference type="RefSeq" id="WP_052570680.1">
    <property type="nucleotide sequence ID" value="NZ_CP009498.1"/>
</dbReference>
<feature type="active site" description="Proton donor" evidence="8">
    <location>
        <position position="75"/>
    </location>
</feature>
<evidence type="ECO:0000256" key="4">
    <source>
        <dbReference type="ARBA" id="ARBA00022605"/>
    </source>
</evidence>
<evidence type="ECO:0000256" key="5">
    <source>
        <dbReference type="ARBA" id="ARBA00023154"/>
    </source>
</evidence>
<evidence type="ECO:0000256" key="2">
    <source>
        <dbReference type="ARBA" id="ARBA00010219"/>
    </source>
</evidence>
<dbReference type="GO" id="GO:0009089">
    <property type="term" value="P:lysine biosynthetic process via diaminopimelate"/>
    <property type="evidence" value="ECO:0007669"/>
    <property type="project" value="UniProtKB-UniRule"/>
</dbReference>
<reference evidence="10 11" key="1">
    <citation type="submission" date="2014-09" db="EMBL/GenBank/DDBJ databases">
        <title>Complete genome sequence of Endomicrobium proavitum.</title>
        <authorList>
            <person name="Zheng H."/>
        </authorList>
    </citation>
    <scope>NUCLEOTIDE SEQUENCE [LARGE SCALE GENOMIC DNA]</scope>
    <source>
        <strain evidence="10 11">Rsa215</strain>
    </source>
</reference>
<evidence type="ECO:0000256" key="7">
    <source>
        <dbReference type="ARBA" id="ARBA00051712"/>
    </source>
</evidence>
<dbReference type="EMBL" id="CP009498">
    <property type="protein sequence ID" value="AKL98141.1"/>
    <property type="molecule type" value="Genomic_DNA"/>
</dbReference>
<feature type="binding site" evidence="8">
    <location>
        <begin position="76"/>
        <end position="77"/>
    </location>
    <ligand>
        <name>substrate</name>
    </ligand>
</feature>
<comment type="subunit">
    <text evidence="8">Homodimer.</text>
</comment>
<comment type="pathway">
    <text evidence="1 8">Amino-acid biosynthesis; L-lysine biosynthesis via DAP pathway; DL-2,6-diaminopimelate from LL-2,6-diaminopimelate: step 1/1.</text>
</comment>
<feature type="site" description="Could be important to modulate the pK values of the two catalytic cysteine residues" evidence="8">
    <location>
        <position position="199"/>
    </location>
</feature>
<dbReference type="EC" id="5.1.1.7" evidence="3 8"/>
<feature type="active site" evidence="9">
    <location>
        <position position="75"/>
    </location>
</feature>
<dbReference type="GO" id="GO:0008837">
    <property type="term" value="F:diaminopimelate epimerase activity"/>
    <property type="evidence" value="ECO:0007669"/>
    <property type="project" value="UniProtKB-UniRule"/>
</dbReference>
<keyword evidence="4 8" id="KW-0028">Amino-acid biosynthesis</keyword>
<accession>A0A0G3WHM1</accession>
<sequence>MQINFSKLTAAGNDFVLIDNRENIISAKDYQSLAVKLCDRKYSIGADGLILLEKSSSHDFKMKYLNSDGSHASMCGNGGRSIAMFAYEIGAAKEKMIFETDAGIIAAGIIPGSRVKLDLYNPKDLRRNIKLEIEGEKFDIDFIDTGVPHAVIFVDDIEKPDVFKYGRAIRLHKEFAPAGTNVDFVQPTKDNTILVRTYERGVEGETLACGTGIIASAIISGLKGLAESPVKVIARGGDNLSVSFKTEAEKITNVILEGPAIISFTGVVNI</sequence>
<comment type="caution">
    <text evidence="8">Lacks conserved residue(s) required for the propagation of feature annotation.</text>
</comment>
<dbReference type="SUPFAM" id="SSF54506">
    <property type="entry name" value="Diaminopimelate epimerase-like"/>
    <property type="match status" value="2"/>
</dbReference>
<proteinExistence type="inferred from homology"/>
<dbReference type="PROSITE" id="PS01326">
    <property type="entry name" value="DAP_EPIMERASE"/>
    <property type="match status" value="1"/>
</dbReference>
<comment type="similarity">
    <text evidence="2 8">Belongs to the diaminopimelate epimerase family.</text>
</comment>
<evidence type="ECO:0000256" key="8">
    <source>
        <dbReference type="HAMAP-Rule" id="MF_00197"/>
    </source>
</evidence>
<keyword evidence="6 8" id="KW-0413">Isomerase</keyword>
<dbReference type="Gene3D" id="3.10.310.10">
    <property type="entry name" value="Diaminopimelate Epimerase, Chain A, domain 1"/>
    <property type="match status" value="2"/>
</dbReference>
<dbReference type="InterPro" id="IPR001653">
    <property type="entry name" value="DAP_epimerase_DapF"/>
</dbReference>
<feature type="binding site" evidence="8">
    <location>
        <begin position="199"/>
        <end position="200"/>
    </location>
    <ligand>
        <name>substrate</name>
    </ligand>
</feature>
<dbReference type="HAMAP" id="MF_00197">
    <property type="entry name" value="DAP_epimerase"/>
    <property type="match status" value="1"/>
</dbReference>
<feature type="binding site" evidence="8">
    <location>
        <position position="66"/>
    </location>
    <ligand>
        <name>substrate</name>
    </ligand>
</feature>
<dbReference type="KEGG" id="epo:Epro_0762"/>
<comment type="function">
    <text evidence="8">Catalyzes the stereoinversion of LL-2,6-diaminopimelate (L,L-DAP) to meso-diaminopimelate (meso-DAP), a precursor of L-lysine and an essential component of the bacterial peptidoglycan.</text>
</comment>
<dbReference type="AlphaFoldDB" id="A0A0G3WHM1"/>
<evidence type="ECO:0000256" key="6">
    <source>
        <dbReference type="ARBA" id="ARBA00023235"/>
    </source>
</evidence>
<evidence type="ECO:0000256" key="1">
    <source>
        <dbReference type="ARBA" id="ARBA00005196"/>
    </source>
</evidence>
<dbReference type="OrthoDB" id="9805408at2"/>
<dbReference type="NCBIfam" id="TIGR00652">
    <property type="entry name" value="DapF"/>
    <property type="match status" value="1"/>
</dbReference>
<evidence type="ECO:0000313" key="11">
    <source>
        <dbReference type="Proteomes" id="UP000035337"/>
    </source>
</evidence>
<dbReference type="PATRIC" id="fig|1408281.3.peg.780"/>
<dbReference type="STRING" id="1408281.Epro_0762"/>
<keyword evidence="5 8" id="KW-0457">Lysine biosynthesis</keyword>
<evidence type="ECO:0000256" key="9">
    <source>
        <dbReference type="PROSITE-ProRule" id="PRU10125"/>
    </source>
</evidence>